<dbReference type="GO" id="GO:0016787">
    <property type="term" value="F:hydrolase activity"/>
    <property type="evidence" value="ECO:0007669"/>
    <property type="project" value="UniProtKB-KW"/>
</dbReference>
<feature type="domain" description="Peptidase S33 tripeptidyl aminopeptidase-like C-terminal" evidence="4">
    <location>
        <begin position="412"/>
        <end position="504"/>
    </location>
</feature>
<dbReference type="PANTHER" id="PTHR43248">
    <property type="entry name" value="2-SUCCINYL-6-HYDROXY-2,4-CYCLOHEXADIENE-1-CARBOXYLATE SYNTHASE"/>
    <property type="match status" value="1"/>
</dbReference>
<keyword evidence="3 5" id="KW-0378">Hydrolase</keyword>
<evidence type="ECO:0000256" key="2">
    <source>
        <dbReference type="ARBA" id="ARBA00022729"/>
    </source>
</evidence>
<dbReference type="Pfam" id="PF08386">
    <property type="entry name" value="Abhydrolase_4"/>
    <property type="match status" value="1"/>
</dbReference>
<evidence type="ECO:0000256" key="1">
    <source>
        <dbReference type="ARBA" id="ARBA00010088"/>
    </source>
</evidence>
<evidence type="ECO:0000259" key="4">
    <source>
        <dbReference type="Pfam" id="PF08386"/>
    </source>
</evidence>
<sequence>MVAGSASGAQLAMGDQADDALDQFEQQKIDWHRCKSGGKDEIGKQLEKVKAKCAEITVPLNYRKPQGRTVKVSIARRAATDKAHKLGTLVINTGGPGESKSGINWVVGGFPPYIPKGSPKVASRYDLVSLDPRFMASSRGTVLECGWTNRITNTSTFVGPDRRSFKRSVALNKDMAARCAKHQKVLPHLSTRNIARDMDVVRAALGEKKLSYLGWSYGGYLGAVYSQMFPGRLGRTVLDSSPDPHTWGPASDRENAPVQAKELRKWAAWASRYDDRYHLGTTTARVLATFDHYRQVADKDRTLRIGRHRINANNLRSLGIGPDPDDPTSYKRATSLLKMFLDAARGKEVKPTKEQDQFLAQTLSNEVATEASASAATLCADRAVSRDPETNYRDIQAHYADDGFYGPPNRNVTPCTFWPAGPAEPSTKVHNNVPALVVGSTEDSTTPYSGQLAMHRALTGSRMVTQKGSGGHVTYLAYHGAPCVDTTVDRYLLGGDLPAKDITCTKDKPSTHKKAEGN</sequence>
<dbReference type="InterPro" id="IPR029058">
    <property type="entry name" value="AB_hydrolase_fold"/>
</dbReference>
<dbReference type="Gene3D" id="3.40.50.1820">
    <property type="entry name" value="alpha/beta hydrolase"/>
    <property type="match status" value="1"/>
</dbReference>
<dbReference type="PANTHER" id="PTHR43248:SF29">
    <property type="entry name" value="TRIPEPTIDYL AMINOPEPTIDASE"/>
    <property type="match status" value="1"/>
</dbReference>
<dbReference type="AlphaFoldDB" id="A0A7T1WTX0"/>
<dbReference type="Proteomes" id="UP000595046">
    <property type="component" value="Chromosome"/>
</dbReference>
<dbReference type="SUPFAM" id="SSF53474">
    <property type="entry name" value="alpha/beta-Hydrolases"/>
    <property type="match status" value="1"/>
</dbReference>
<keyword evidence="2" id="KW-0732">Signal</keyword>
<dbReference type="KEGG" id="sbat:G4Z16_13730"/>
<dbReference type="InterPro" id="IPR013595">
    <property type="entry name" value="Pept_S33_TAP-like_C"/>
</dbReference>
<protein>
    <submittedName>
        <fullName evidence="5">Alpha/beta hydrolase</fullName>
    </submittedName>
</protein>
<dbReference type="InterPro" id="IPR051601">
    <property type="entry name" value="Serine_prot/Carboxylest_S33"/>
</dbReference>
<keyword evidence="6" id="KW-1185">Reference proteome</keyword>
<evidence type="ECO:0000313" key="5">
    <source>
        <dbReference type="EMBL" id="QPP07270.1"/>
    </source>
</evidence>
<name>A0A7T1WTX0_9ACTN</name>
<evidence type="ECO:0000313" key="6">
    <source>
        <dbReference type="Proteomes" id="UP000595046"/>
    </source>
</evidence>
<reference evidence="6" key="1">
    <citation type="submission" date="2020-02" db="EMBL/GenBank/DDBJ databases">
        <title>Streptomyces sp. ASO4wet.</title>
        <authorList>
            <person name="Risdian C."/>
            <person name="Landwehr W."/>
            <person name="Schupp P."/>
            <person name="Wink J."/>
        </authorList>
    </citation>
    <scope>NUCLEOTIDE SEQUENCE [LARGE SCALE GENOMIC DNA]</scope>
    <source>
        <strain evidence="6">ASO4wet</strain>
    </source>
</reference>
<organism evidence="5 6">
    <name type="scientific">Streptomyces bathyalis</name>
    <dbReference type="NCBI Taxonomy" id="2710756"/>
    <lineage>
        <taxon>Bacteria</taxon>
        <taxon>Bacillati</taxon>
        <taxon>Actinomycetota</taxon>
        <taxon>Actinomycetes</taxon>
        <taxon>Kitasatosporales</taxon>
        <taxon>Streptomycetaceae</taxon>
        <taxon>Streptomyces</taxon>
    </lineage>
</organism>
<comment type="similarity">
    <text evidence="1">Belongs to the peptidase S33 family.</text>
</comment>
<evidence type="ECO:0000256" key="3">
    <source>
        <dbReference type="ARBA" id="ARBA00022801"/>
    </source>
</evidence>
<gene>
    <name evidence="5" type="ORF">G4Z16_13730</name>
</gene>
<dbReference type="RefSeq" id="WP_197351061.1">
    <property type="nucleotide sequence ID" value="NZ_CP048882.1"/>
</dbReference>
<dbReference type="EMBL" id="CP048882">
    <property type="protein sequence ID" value="QPP07270.1"/>
    <property type="molecule type" value="Genomic_DNA"/>
</dbReference>
<accession>A0A7T1WTX0</accession>
<proteinExistence type="inferred from homology"/>